<dbReference type="EMBL" id="JRKI01000018">
    <property type="protein sequence ID" value="KIZ17542.1"/>
    <property type="molecule type" value="Genomic_DNA"/>
</dbReference>
<reference evidence="1 2" key="1">
    <citation type="submission" date="2014-09" db="EMBL/GenBank/DDBJ databases">
        <title>Draft genome sequence of Streptomyces natalensis ATCC 27448, producer of the antifungal pimaricin.</title>
        <authorList>
            <person name="Mendes M.V."/>
            <person name="Beites T."/>
            <person name="Pires S."/>
            <person name="Santos C.L."/>
            <person name="Moradas-Ferreira P."/>
        </authorList>
    </citation>
    <scope>NUCLEOTIDE SEQUENCE [LARGE SCALE GENOMIC DNA]</scope>
    <source>
        <strain evidence="1 2">ATCC 27448</strain>
    </source>
</reference>
<name>A0A0D7CQ51_9ACTN</name>
<evidence type="ECO:0000313" key="1">
    <source>
        <dbReference type="EMBL" id="KIZ17542.1"/>
    </source>
</evidence>
<comment type="caution">
    <text evidence="1">The sequence shown here is derived from an EMBL/GenBank/DDBJ whole genome shotgun (WGS) entry which is preliminary data.</text>
</comment>
<proteinExistence type="predicted"/>
<dbReference type="Pfam" id="PF10014">
    <property type="entry name" value="2OG-Fe_Oxy_2"/>
    <property type="match status" value="1"/>
</dbReference>
<keyword evidence="2" id="KW-1185">Reference proteome</keyword>
<protein>
    <recommendedName>
        <fullName evidence="3">2OG-Fe dioxygenase family protein</fullName>
    </recommendedName>
</protein>
<dbReference type="PATRIC" id="fig|1240678.4.peg.2869"/>
<accession>A0A0D7CQ51</accession>
<gene>
    <name evidence="1" type="ORF">SNA_13690</name>
</gene>
<sequence>MDKISKPLLDSFGRLSPDPYLKGDFVFRYRAFGEGRVKGDKVLWGGEGEFFQSEDINGYAGGMQRRFAPLGSEAQEFVQQLMADPGKRNMFDAEELTIGVHQMRVIADDEHTGYPAPEGFHHDGFDYVAVTAVAQDNVNGGTSMIADATNEEIIVFDRPMNPGETLVLDDKAVKHYVSPFTPKLPGQARRDVIVVTVKAND</sequence>
<dbReference type="InterPro" id="IPR018724">
    <property type="entry name" value="2OG-Fe_dioxygenase"/>
</dbReference>
<dbReference type="AlphaFoldDB" id="A0A0D7CQ51"/>
<dbReference type="Proteomes" id="UP000032458">
    <property type="component" value="Unassembled WGS sequence"/>
</dbReference>
<evidence type="ECO:0000313" key="2">
    <source>
        <dbReference type="Proteomes" id="UP000032458"/>
    </source>
</evidence>
<dbReference type="Gene3D" id="2.60.120.620">
    <property type="entry name" value="q2cbj1_9rhob like domain"/>
    <property type="match status" value="1"/>
</dbReference>
<dbReference type="GO" id="GO:0051213">
    <property type="term" value="F:dioxygenase activity"/>
    <property type="evidence" value="ECO:0007669"/>
    <property type="project" value="InterPro"/>
</dbReference>
<organism evidence="1 2">
    <name type="scientific">Streptomyces natalensis ATCC 27448</name>
    <dbReference type="NCBI Taxonomy" id="1240678"/>
    <lineage>
        <taxon>Bacteria</taxon>
        <taxon>Bacillati</taxon>
        <taxon>Actinomycetota</taxon>
        <taxon>Actinomycetes</taxon>
        <taxon>Kitasatosporales</taxon>
        <taxon>Streptomycetaceae</taxon>
        <taxon>Streptomyces</taxon>
    </lineage>
</organism>
<evidence type="ECO:0008006" key="3">
    <source>
        <dbReference type="Google" id="ProtNLM"/>
    </source>
</evidence>